<comment type="catalytic activity">
    <reaction evidence="8">
        <text>L-seryl-[protein] + ATP = 3-O-(5'-adenylyl)-L-seryl-[protein] + diphosphate</text>
        <dbReference type="Rhea" id="RHEA:58120"/>
        <dbReference type="Rhea" id="RHEA-COMP:9863"/>
        <dbReference type="Rhea" id="RHEA-COMP:15073"/>
        <dbReference type="ChEBI" id="CHEBI:29999"/>
        <dbReference type="ChEBI" id="CHEBI:30616"/>
        <dbReference type="ChEBI" id="CHEBI:33019"/>
        <dbReference type="ChEBI" id="CHEBI:142516"/>
        <dbReference type="EC" id="2.7.7.108"/>
    </reaction>
</comment>
<feature type="binding site" evidence="8">
    <location>
        <position position="111"/>
    </location>
    <ligand>
        <name>ATP</name>
        <dbReference type="ChEBI" id="CHEBI:30616"/>
    </ligand>
</feature>
<protein>
    <recommendedName>
        <fullName evidence="8">Protein nucleotidyltransferase YdiU</fullName>
        <ecNumber evidence="8">2.7.7.-</ecNumber>
    </recommendedName>
    <alternativeName>
        <fullName evidence="8">Protein adenylyltransferase YdiU</fullName>
        <ecNumber evidence="8">2.7.7.108</ecNumber>
    </alternativeName>
    <alternativeName>
        <fullName evidence="8">Protein uridylyltransferase YdiU</fullName>
        <ecNumber evidence="8">2.7.7.-</ecNumber>
    </alternativeName>
</protein>
<dbReference type="EC" id="2.7.7.108" evidence="8"/>
<dbReference type="EMBL" id="CP064781">
    <property type="protein sequence ID" value="QRJ64099.1"/>
    <property type="molecule type" value="Genomic_DNA"/>
</dbReference>
<dbReference type="KEGG" id="ares:IWH25_01715"/>
<evidence type="ECO:0000313" key="10">
    <source>
        <dbReference type="Proteomes" id="UP000663444"/>
    </source>
</evidence>
<dbReference type="Proteomes" id="UP000663444">
    <property type="component" value="Chromosome"/>
</dbReference>
<keyword evidence="8" id="KW-0464">Manganese</keyword>
<dbReference type="PANTHER" id="PTHR32057">
    <property type="entry name" value="PROTEIN ADENYLYLTRANSFERASE SELO, MITOCHONDRIAL"/>
    <property type="match status" value="1"/>
</dbReference>
<dbReference type="GO" id="GO:0030145">
    <property type="term" value="F:manganese ion binding"/>
    <property type="evidence" value="ECO:0007669"/>
    <property type="project" value="UniProtKB-UniRule"/>
</dbReference>
<evidence type="ECO:0000256" key="4">
    <source>
        <dbReference type="ARBA" id="ARBA00022723"/>
    </source>
</evidence>
<dbReference type="PANTHER" id="PTHR32057:SF14">
    <property type="entry name" value="PROTEIN ADENYLYLTRANSFERASE SELO, MITOCHONDRIAL"/>
    <property type="match status" value="1"/>
</dbReference>
<keyword evidence="7 8" id="KW-0460">Magnesium</keyword>
<feature type="binding site" evidence="8">
    <location>
        <position position="110"/>
    </location>
    <ligand>
        <name>ATP</name>
        <dbReference type="ChEBI" id="CHEBI:30616"/>
    </ligand>
</feature>
<evidence type="ECO:0000256" key="6">
    <source>
        <dbReference type="ARBA" id="ARBA00022840"/>
    </source>
</evidence>
<feature type="binding site" evidence="8">
    <location>
        <position position="108"/>
    </location>
    <ligand>
        <name>ATP</name>
        <dbReference type="ChEBI" id="CHEBI:30616"/>
    </ligand>
</feature>
<comment type="catalytic activity">
    <reaction evidence="8">
        <text>L-tyrosyl-[protein] + UTP = O-(5'-uridylyl)-L-tyrosyl-[protein] + diphosphate</text>
        <dbReference type="Rhea" id="RHEA:83887"/>
        <dbReference type="Rhea" id="RHEA-COMP:10136"/>
        <dbReference type="Rhea" id="RHEA-COMP:20238"/>
        <dbReference type="ChEBI" id="CHEBI:33019"/>
        <dbReference type="ChEBI" id="CHEBI:46398"/>
        <dbReference type="ChEBI" id="CHEBI:46858"/>
        <dbReference type="ChEBI" id="CHEBI:90602"/>
    </reaction>
</comment>
<keyword evidence="10" id="KW-1185">Reference proteome</keyword>
<comment type="catalytic activity">
    <reaction evidence="8">
        <text>L-tyrosyl-[protein] + ATP = O-(5'-adenylyl)-L-tyrosyl-[protein] + diphosphate</text>
        <dbReference type="Rhea" id="RHEA:54288"/>
        <dbReference type="Rhea" id="RHEA-COMP:10136"/>
        <dbReference type="Rhea" id="RHEA-COMP:13846"/>
        <dbReference type="ChEBI" id="CHEBI:30616"/>
        <dbReference type="ChEBI" id="CHEBI:33019"/>
        <dbReference type="ChEBI" id="CHEBI:46858"/>
        <dbReference type="ChEBI" id="CHEBI:83624"/>
        <dbReference type="EC" id="2.7.7.108"/>
    </reaction>
</comment>
<keyword evidence="3 8" id="KW-0548">Nucleotidyltransferase</keyword>
<feature type="active site" description="Proton acceptor" evidence="8">
    <location>
        <position position="278"/>
    </location>
</feature>
<evidence type="ECO:0000256" key="3">
    <source>
        <dbReference type="ARBA" id="ARBA00022695"/>
    </source>
</evidence>
<proteinExistence type="inferred from homology"/>
<gene>
    <name evidence="8" type="primary">ydiU</name>
    <name evidence="8" type="synonym">selO</name>
    <name evidence="9" type="ORF">IWH25_01715</name>
</gene>
<organism evidence="9 10">
    <name type="scientific">Azospira restricta</name>
    <dbReference type="NCBI Taxonomy" id="404405"/>
    <lineage>
        <taxon>Bacteria</taxon>
        <taxon>Pseudomonadati</taxon>
        <taxon>Pseudomonadota</taxon>
        <taxon>Betaproteobacteria</taxon>
        <taxon>Rhodocyclales</taxon>
        <taxon>Rhodocyclaceae</taxon>
        <taxon>Azospira</taxon>
    </lineage>
</organism>
<dbReference type="AlphaFoldDB" id="A0A974Y3V3"/>
<keyword evidence="6 8" id="KW-0067">ATP-binding</keyword>
<reference evidence="9" key="1">
    <citation type="submission" date="2020-11" db="EMBL/GenBank/DDBJ databases">
        <title>Azospira restricta DSM 18626 genome sequence.</title>
        <authorList>
            <person name="Moe W.M."/>
        </authorList>
    </citation>
    <scope>NUCLEOTIDE SEQUENCE</scope>
    <source>
        <strain evidence="9">DSM 18626</strain>
    </source>
</reference>
<comment type="cofactor">
    <cofactor evidence="8">
        <name>Mg(2+)</name>
        <dbReference type="ChEBI" id="CHEBI:18420"/>
    </cofactor>
    <cofactor evidence="8">
        <name>Mn(2+)</name>
        <dbReference type="ChEBI" id="CHEBI:29035"/>
    </cofactor>
</comment>
<evidence type="ECO:0000256" key="5">
    <source>
        <dbReference type="ARBA" id="ARBA00022741"/>
    </source>
</evidence>
<dbReference type="RefSeq" id="WP_203387636.1">
    <property type="nucleotide sequence ID" value="NZ_CP064781.1"/>
</dbReference>
<dbReference type="EC" id="2.7.7.-" evidence="8"/>
<dbReference type="Pfam" id="PF02696">
    <property type="entry name" value="SelO"/>
    <property type="match status" value="1"/>
</dbReference>
<comment type="function">
    <text evidence="8">Nucleotidyltransferase involved in the post-translational modification of proteins. It can catalyze the addition of adenosine monophosphate (AMP) or uridine monophosphate (UMP) to a protein, resulting in modifications known as AMPylation and UMPylation.</text>
</comment>
<keyword evidence="2 8" id="KW-0808">Transferase</keyword>
<evidence type="ECO:0000256" key="7">
    <source>
        <dbReference type="ARBA" id="ARBA00022842"/>
    </source>
</evidence>
<accession>A0A974Y3V3</accession>
<evidence type="ECO:0000313" key="9">
    <source>
        <dbReference type="EMBL" id="QRJ64099.1"/>
    </source>
</evidence>
<dbReference type="HAMAP" id="MF_00692">
    <property type="entry name" value="SelO"/>
    <property type="match status" value="1"/>
</dbReference>
<comment type="catalytic activity">
    <reaction evidence="8">
        <text>L-threonyl-[protein] + ATP = 3-O-(5'-adenylyl)-L-threonyl-[protein] + diphosphate</text>
        <dbReference type="Rhea" id="RHEA:54292"/>
        <dbReference type="Rhea" id="RHEA-COMP:11060"/>
        <dbReference type="Rhea" id="RHEA-COMP:13847"/>
        <dbReference type="ChEBI" id="CHEBI:30013"/>
        <dbReference type="ChEBI" id="CHEBI:30616"/>
        <dbReference type="ChEBI" id="CHEBI:33019"/>
        <dbReference type="ChEBI" id="CHEBI:138113"/>
        <dbReference type="EC" id="2.7.7.108"/>
    </reaction>
</comment>
<feature type="binding site" evidence="8">
    <location>
        <position position="143"/>
    </location>
    <ligand>
        <name>ATP</name>
        <dbReference type="ChEBI" id="CHEBI:30616"/>
    </ligand>
</feature>
<dbReference type="NCBIfam" id="NF000658">
    <property type="entry name" value="PRK00029.1"/>
    <property type="match status" value="1"/>
</dbReference>
<feature type="binding site" evidence="8">
    <location>
        <position position="131"/>
    </location>
    <ligand>
        <name>ATP</name>
        <dbReference type="ChEBI" id="CHEBI:30616"/>
    </ligand>
</feature>
<comment type="catalytic activity">
    <reaction evidence="8">
        <text>L-seryl-[protein] + UTP = O-(5'-uridylyl)-L-seryl-[protein] + diphosphate</text>
        <dbReference type="Rhea" id="RHEA:64604"/>
        <dbReference type="Rhea" id="RHEA-COMP:9863"/>
        <dbReference type="Rhea" id="RHEA-COMP:16635"/>
        <dbReference type="ChEBI" id="CHEBI:29999"/>
        <dbReference type="ChEBI" id="CHEBI:33019"/>
        <dbReference type="ChEBI" id="CHEBI:46398"/>
        <dbReference type="ChEBI" id="CHEBI:156051"/>
    </reaction>
</comment>
<keyword evidence="4 8" id="KW-0479">Metal-binding</keyword>
<feature type="binding site" evidence="8">
    <location>
        <position position="144"/>
    </location>
    <ligand>
        <name>ATP</name>
        <dbReference type="ChEBI" id="CHEBI:30616"/>
    </ligand>
</feature>
<feature type="binding site" evidence="8">
    <location>
        <position position="201"/>
    </location>
    <ligand>
        <name>ATP</name>
        <dbReference type="ChEBI" id="CHEBI:30616"/>
    </ligand>
</feature>
<evidence type="ECO:0000256" key="1">
    <source>
        <dbReference type="ARBA" id="ARBA00009747"/>
    </source>
</evidence>
<feature type="binding site" evidence="8">
    <location>
        <position position="288"/>
    </location>
    <ligand>
        <name>ATP</name>
        <dbReference type="ChEBI" id="CHEBI:30616"/>
    </ligand>
</feature>
<name>A0A974Y3V3_9RHOO</name>
<evidence type="ECO:0000256" key="2">
    <source>
        <dbReference type="ARBA" id="ARBA00022679"/>
    </source>
</evidence>
<comment type="similarity">
    <text evidence="1 8">Belongs to the SELO family.</text>
</comment>
<dbReference type="GO" id="GO:0005524">
    <property type="term" value="F:ATP binding"/>
    <property type="evidence" value="ECO:0007669"/>
    <property type="project" value="UniProtKB-UniRule"/>
</dbReference>
<feature type="binding site" evidence="8">
    <location>
        <position position="288"/>
    </location>
    <ligand>
        <name>Mg(2+)</name>
        <dbReference type="ChEBI" id="CHEBI:18420"/>
    </ligand>
</feature>
<dbReference type="GO" id="GO:0070733">
    <property type="term" value="F:AMPylase activity"/>
    <property type="evidence" value="ECO:0007669"/>
    <property type="project" value="UniProtKB-EC"/>
</dbReference>
<dbReference type="GO" id="GO:0000287">
    <property type="term" value="F:magnesium ion binding"/>
    <property type="evidence" value="ECO:0007669"/>
    <property type="project" value="UniProtKB-UniRule"/>
</dbReference>
<sequence length="531" mass="56889">MLTRAFVPLAAARFDHHFARHLPGESGPPRQPRPVHGACWSDAPPTPVAAPALLAWSDELAATLGLAPPDDAAAVADVLAGNRLLPGMRPIAACYGGHQFGQWAGQLGDGRAIVLGDLVAPDGQRWEIQLKGAGLTPYSRRADGRAVLRSSLREFVCSEAMHHLGVPTTRALALVGSGEPVLRDMFYDGRPAAEPGAIVTRAAPSFVRFGNFEIFAARSDHERLRLLADYVIDHYFPEIGGGGPARYAAWFAEVARRTARLMAHWLRVGFVHGVMNTDNLSILGLTIDYGPFGWLDVFDPDFTPNTTDQGGRYAYAQQPAVAQWNLLRLAEALLPLVERPQLLEAGLSGYGDAFEREWGRQARAKIGLADAAGDADDTLVAALFGLLPLTEVDTTLFFGALAEVDPSRLPETGLPPALAPAFYAPEALPAAFIDGLRDWLSAYAARLRSDGVSDAGRRACMAAANPRVIPRNYLLQEAIDAAAGGDLAPLARLLAAIRAPYGERPEHAGFTARRPEWARHAPGCAALSCSS</sequence>
<keyword evidence="5 8" id="KW-0547">Nucleotide-binding</keyword>
<comment type="catalytic activity">
    <reaction evidence="8">
        <text>L-histidyl-[protein] + UTP = N(tele)-(5'-uridylyl)-L-histidyl-[protein] + diphosphate</text>
        <dbReference type="Rhea" id="RHEA:83891"/>
        <dbReference type="Rhea" id="RHEA-COMP:9745"/>
        <dbReference type="Rhea" id="RHEA-COMP:20239"/>
        <dbReference type="ChEBI" id="CHEBI:29979"/>
        <dbReference type="ChEBI" id="CHEBI:33019"/>
        <dbReference type="ChEBI" id="CHEBI:46398"/>
        <dbReference type="ChEBI" id="CHEBI:233474"/>
    </reaction>
</comment>
<dbReference type="InterPro" id="IPR003846">
    <property type="entry name" value="SelO"/>
</dbReference>
<feature type="binding site" evidence="8">
    <location>
        <position position="279"/>
    </location>
    <ligand>
        <name>Mg(2+)</name>
        <dbReference type="ChEBI" id="CHEBI:18420"/>
    </ligand>
</feature>
<feature type="binding site" evidence="8">
    <location>
        <position position="208"/>
    </location>
    <ligand>
        <name>ATP</name>
        <dbReference type="ChEBI" id="CHEBI:30616"/>
    </ligand>
</feature>
<evidence type="ECO:0000256" key="8">
    <source>
        <dbReference type="HAMAP-Rule" id="MF_00692"/>
    </source>
</evidence>